<name>A0A364N6E5_STELY</name>
<keyword evidence="4" id="KW-0285">Flavoprotein</keyword>
<evidence type="ECO:0000313" key="8">
    <source>
        <dbReference type="EMBL" id="RAR12918.1"/>
    </source>
</evidence>
<dbReference type="InterPro" id="IPR036188">
    <property type="entry name" value="FAD/NAD-bd_sf"/>
</dbReference>
<dbReference type="GO" id="GO:0008812">
    <property type="term" value="F:choline dehydrogenase activity"/>
    <property type="evidence" value="ECO:0007669"/>
    <property type="project" value="UniProtKB-EC"/>
</dbReference>
<feature type="domain" description="Glucose-methanol-choline oxidoreductase N-terminal" evidence="7">
    <location>
        <begin position="301"/>
        <end position="315"/>
    </location>
</feature>
<evidence type="ECO:0000256" key="3">
    <source>
        <dbReference type="PIRSR" id="PIRSR000137-2"/>
    </source>
</evidence>
<reference evidence="9" key="1">
    <citation type="submission" date="2018-05" db="EMBL/GenBank/DDBJ databases">
        <title>Draft genome sequence of Stemphylium lycopersici strain CIDEFI 213.</title>
        <authorList>
            <person name="Medina R."/>
            <person name="Franco M.E.E."/>
            <person name="Lucentini C.G."/>
            <person name="Saparrat M.C.N."/>
            <person name="Balatti P.A."/>
        </authorList>
    </citation>
    <scope>NUCLEOTIDE SEQUENCE [LARGE SCALE GENOMIC DNA]</scope>
    <source>
        <strain evidence="9">CIDEFI 213</strain>
    </source>
</reference>
<feature type="chain" id="PRO_5016949788" evidence="5">
    <location>
        <begin position="19"/>
        <end position="619"/>
    </location>
</feature>
<comment type="cofactor">
    <cofactor evidence="3">
        <name>FAD</name>
        <dbReference type="ChEBI" id="CHEBI:57692"/>
    </cofactor>
</comment>
<feature type="active site" description="Proton donor" evidence="2">
    <location>
        <position position="556"/>
    </location>
</feature>
<dbReference type="Pfam" id="PF05199">
    <property type="entry name" value="GMC_oxred_C"/>
    <property type="match status" value="1"/>
</dbReference>
<dbReference type="Gene3D" id="3.30.560.10">
    <property type="entry name" value="Glucose Oxidase, domain 3"/>
    <property type="match status" value="1"/>
</dbReference>
<dbReference type="PROSITE" id="PS00623">
    <property type="entry name" value="GMC_OXRED_1"/>
    <property type="match status" value="1"/>
</dbReference>
<proteinExistence type="inferred from homology"/>
<gene>
    <name evidence="8" type="ORF">DDE83_003716</name>
</gene>
<accession>A0A364N6E5</accession>
<sequence>MFPHTTAAVIALLGTTSALPGDFAQAHKRGGNNTYDYVIVGGGISGLVAANRLSEDKNKTVLVIEAGTAYDSPDIRLPYAATYASNFSLFWDLPAEPEPFLGNLSAVGLAGKVLGGGSIVNGMAYDRGSAADFDAWEALGNKGWGWDGIYPYYKKGTKFIPPPEDVAEEFNITWDTDAYGDGPLKVGISDFQYPDVKDYFKAFEGAGAHMPVDGNNGEAYGASWWPNTMNPETGERSHARNSYYDPVSARSNLKVLLETLATELVLDGGEGLTARGVRITDIKTNTTATVYANKEVILAAGALSTPKLLQVSGIGPRSVLEAAGIPVKLEHDGVGTNFQDHPYMGVAFNVSNVSFPNLNSLATDPAFNASAWEEYRINKTGPLTQARGNSLAFIPLPEVDPKRYRILASQLTGQADDAHLPSIYQSSEKLLKGVRAQRKILAGLFQNDQAGIVEYAVPATGSFELVALEKPISRGTVMIDPANPHGPPKILYNALSNPLDKAVLASCVRYIRQVWARPELEKFSPVETAPGAQYTTDEEIIDVSIKTGAITPTLAHPSCSCPMMPEDMGGCVSDELLFYGVKQLSIIDASIMPLIPSQHIQSTVYAIGEKAAAIIKSRA</sequence>
<keyword evidence="9" id="KW-1185">Reference proteome</keyword>
<dbReference type="InterPro" id="IPR007867">
    <property type="entry name" value="GMC_OxRtase_C"/>
</dbReference>
<dbReference type="STRING" id="183478.A0A364N6E5"/>
<dbReference type="InterPro" id="IPR000172">
    <property type="entry name" value="GMC_OxRdtase_N"/>
</dbReference>
<dbReference type="InterPro" id="IPR012132">
    <property type="entry name" value="GMC_OxRdtase"/>
</dbReference>
<keyword evidence="5" id="KW-0732">Signal</keyword>
<feature type="domain" description="Glucose-methanol-choline oxidoreductase N-terminal" evidence="6">
    <location>
        <begin position="111"/>
        <end position="134"/>
    </location>
</feature>
<evidence type="ECO:0000259" key="6">
    <source>
        <dbReference type="PROSITE" id="PS00623"/>
    </source>
</evidence>
<feature type="active site" description="Proton acceptor" evidence="2">
    <location>
        <position position="599"/>
    </location>
</feature>
<comment type="similarity">
    <text evidence="1 4">Belongs to the GMC oxidoreductase family.</text>
</comment>
<dbReference type="EMBL" id="QGDH01000043">
    <property type="protein sequence ID" value="RAR12918.1"/>
    <property type="molecule type" value="Genomic_DNA"/>
</dbReference>
<feature type="binding site" evidence="3">
    <location>
        <position position="113"/>
    </location>
    <ligand>
        <name>FAD</name>
        <dbReference type="ChEBI" id="CHEBI:57692"/>
    </ligand>
</feature>
<dbReference type="SUPFAM" id="SSF51905">
    <property type="entry name" value="FAD/NAD(P)-binding domain"/>
    <property type="match status" value="1"/>
</dbReference>
<evidence type="ECO:0000313" key="9">
    <source>
        <dbReference type="Proteomes" id="UP000249619"/>
    </source>
</evidence>
<dbReference type="Proteomes" id="UP000249619">
    <property type="component" value="Unassembled WGS sequence"/>
</dbReference>
<keyword evidence="3 4" id="KW-0274">FAD</keyword>
<dbReference type="OrthoDB" id="269227at2759"/>
<dbReference type="GO" id="GO:0044550">
    <property type="term" value="P:secondary metabolite biosynthetic process"/>
    <property type="evidence" value="ECO:0007669"/>
    <property type="project" value="TreeGrafter"/>
</dbReference>
<dbReference type="GO" id="GO:0050660">
    <property type="term" value="F:flavin adenine dinucleotide binding"/>
    <property type="evidence" value="ECO:0007669"/>
    <property type="project" value="InterPro"/>
</dbReference>
<dbReference type="AlphaFoldDB" id="A0A364N6E5"/>
<dbReference type="PANTHER" id="PTHR11552">
    <property type="entry name" value="GLUCOSE-METHANOL-CHOLINE GMC OXIDOREDUCTASE"/>
    <property type="match status" value="1"/>
</dbReference>
<keyword evidence="8" id="KW-0560">Oxidoreductase</keyword>
<dbReference type="PROSITE" id="PS00624">
    <property type="entry name" value="GMC_OXRED_2"/>
    <property type="match status" value="1"/>
</dbReference>
<dbReference type="SUPFAM" id="SSF54373">
    <property type="entry name" value="FAD-linked reductases, C-terminal domain"/>
    <property type="match status" value="1"/>
</dbReference>
<dbReference type="Gene3D" id="3.50.50.60">
    <property type="entry name" value="FAD/NAD(P)-binding domain"/>
    <property type="match status" value="1"/>
</dbReference>
<evidence type="ECO:0000256" key="2">
    <source>
        <dbReference type="PIRSR" id="PIRSR000137-1"/>
    </source>
</evidence>
<evidence type="ECO:0000256" key="4">
    <source>
        <dbReference type="RuleBase" id="RU003968"/>
    </source>
</evidence>
<feature type="signal peptide" evidence="5">
    <location>
        <begin position="1"/>
        <end position="18"/>
    </location>
</feature>
<evidence type="ECO:0000259" key="7">
    <source>
        <dbReference type="PROSITE" id="PS00624"/>
    </source>
</evidence>
<comment type="caution">
    <text evidence="8">The sequence shown here is derived from an EMBL/GenBank/DDBJ whole genome shotgun (WGS) entry which is preliminary data.</text>
</comment>
<protein>
    <submittedName>
        <fullName evidence="8">Gmc oxidoreductase</fullName>
        <ecNumber evidence="8">1.1.99.1</ecNumber>
    </submittedName>
</protein>
<organism evidence="8 9">
    <name type="scientific">Stemphylium lycopersici</name>
    <name type="common">Tomato gray leaf spot disease fungus</name>
    <name type="synonym">Thyrospora lycopersici</name>
    <dbReference type="NCBI Taxonomy" id="183478"/>
    <lineage>
        <taxon>Eukaryota</taxon>
        <taxon>Fungi</taxon>
        <taxon>Dikarya</taxon>
        <taxon>Ascomycota</taxon>
        <taxon>Pezizomycotina</taxon>
        <taxon>Dothideomycetes</taxon>
        <taxon>Pleosporomycetidae</taxon>
        <taxon>Pleosporales</taxon>
        <taxon>Pleosporineae</taxon>
        <taxon>Pleosporaceae</taxon>
        <taxon>Stemphylium</taxon>
    </lineage>
</organism>
<dbReference type="PANTHER" id="PTHR11552:SF115">
    <property type="entry name" value="DEHYDROGENASE XPTC-RELATED"/>
    <property type="match status" value="1"/>
</dbReference>
<dbReference type="EC" id="1.1.99.1" evidence="8"/>
<dbReference type="PIRSF" id="PIRSF000137">
    <property type="entry name" value="Alcohol_oxidase"/>
    <property type="match status" value="1"/>
</dbReference>
<dbReference type="Pfam" id="PF00732">
    <property type="entry name" value="GMC_oxred_N"/>
    <property type="match status" value="1"/>
</dbReference>
<evidence type="ECO:0000256" key="5">
    <source>
        <dbReference type="SAM" id="SignalP"/>
    </source>
</evidence>
<evidence type="ECO:0000256" key="1">
    <source>
        <dbReference type="ARBA" id="ARBA00010790"/>
    </source>
</evidence>